<reference evidence="2 3" key="1">
    <citation type="submission" date="2017-12" db="EMBL/GenBank/DDBJ databases">
        <title>Comparative genomics of Botrytis spp.</title>
        <authorList>
            <person name="Valero-Jimenez C.A."/>
            <person name="Tapia P."/>
            <person name="Veloso J."/>
            <person name="Silva-Moreno E."/>
            <person name="Staats M."/>
            <person name="Valdes J.H."/>
            <person name="Van Kan J.A.L."/>
        </authorList>
    </citation>
    <scope>NUCLEOTIDE SEQUENCE [LARGE SCALE GENOMIC DNA]</scope>
    <source>
        <strain evidence="2 3">Be9601</strain>
    </source>
</reference>
<protein>
    <submittedName>
        <fullName evidence="2">Uncharacterized protein</fullName>
    </submittedName>
</protein>
<feature type="compositionally biased region" description="Basic and acidic residues" evidence="1">
    <location>
        <begin position="132"/>
        <end position="146"/>
    </location>
</feature>
<evidence type="ECO:0000313" key="3">
    <source>
        <dbReference type="Proteomes" id="UP000297229"/>
    </source>
</evidence>
<dbReference type="Proteomes" id="UP000297229">
    <property type="component" value="Unassembled WGS sequence"/>
</dbReference>
<evidence type="ECO:0000256" key="1">
    <source>
        <dbReference type="SAM" id="MobiDB-lite"/>
    </source>
</evidence>
<proteinExistence type="predicted"/>
<evidence type="ECO:0000313" key="2">
    <source>
        <dbReference type="EMBL" id="TGO72326.1"/>
    </source>
</evidence>
<organism evidence="2 3">
    <name type="scientific">Botrytis elliptica</name>
    <dbReference type="NCBI Taxonomy" id="278938"/>
    <lineage>
        <taxon>Eukaryota</taxon>
        <taxon>Fungi</taxon>
        <taxon>Dikarya</taxon>
        <taxon>Ascomycota</taxon>
        <taxon>Pezizomycotina</taxon>
        <taxon>Leotiomycetes</taxon>
        <taxon>Helotiales</taxon>
        <taxon>Sclerotiniaceae</taxon>
        <taxon>Botrytis</taxon>
    </lineage>
</organism>
<dbReference type="AlphaFoldDB" id="A0A4Z1JFR2"/>
<comment type="caution">
    <text evidence="2">The sequence shown here is derived from an EMBL/GenBank/DDBJ whole genome shotgun (WGS) entry which is preliminary data.</text>
</comment>
<sequence>MRHSPANTLLTFMNRRRRYLPIFSVHAHRAPHAPADKSLQKFQFWSNHSHEWGKLFGTLVAPRTNAFIPVNAFTSETGRRGARSRVQIGLQSLRRRYMTTAKTPNWQQLILDPIGPSCHRFIVVAGTLRLKSREEQKRRKRPDAPRNNEAAKTPETLLLHYSKRPL</sequence>
<gene>
    <name evidence="2" type="ORF">BELL_0467g00040</name>
</gene>
<name>A0A4Z1JFR2_9HELO</name>
<keyword evidence="3" id="KW-1185">Reference proteome</keyword>
<accession>A0A4Z1JFR2</accession>
<dbReference type="EMBL" id="PQXM01000465">
    <property type="protein sequence ID" value="TGO72326.1"/>
    <property type="molecule type" value="Genomic_DNA"/>
</dbReference>
<feature type="region of interest" description="Disordered" evidence="1">
    <location>
        <begin position="132"/>
        <end position="166"/>
    </location>
</feature>